<dbReference type="PROSITE" id="PS50405">
    <property type="entry name" value="GST_CTER"/>
    <property type="match status" value="1"/>
</dbReference>
<evidence type="ECO:0000313" key="5">
    <source>
        <dbReference type="Proteomes" id="UP001286313"/>
    </source>
</evidence>
<evidence type="ECO:0008006" key="6">
    <source>
        <dbReference type="Google" id="ProtNLM"/>
    </source>
</evidence>
<dbReference type="Pfam" id="PF00043">
    <property type="entry name" value="GST_C"/>
    <property type="match status" value="1"/>
</dbReference>
<dbReference type="SUPFAM" id="SSF52833">
    <property type="entry name" value="Thioredoxin-like"/>
    <property type="match status" value="1"/>
</dbReference>
<dbReference type="GO" id="GO:0000266">
    <property type="term" value="P:mitochondrial fission"/>
    <property type="evidence" value="ECO:0007669"/>
    <property type="project" value="TreeGrafter"/>
</dbReference>
<dbReference type="AlphaFoldDB" id="A0AAE1FCP3"/>
<dbReference type="Gene3D" id="1.20.1050.10">
    <property type="match status" value="1"/>
</dbReference>
<evidence type="ECO:0000313" key="4">
    <source>
        <dbReference type="EMBL" id="KAK3870333.1"/>
    </source>
</evidence>
<sequence>MTSYNNSNSNGNGNSLKLYYWYGSFYSQRVLMALYEKRVPFKSRMVSLPTREQYEPWYLRFNPCGEVPVLTDGVKIIPDSVRIVEYLEDNFSNGQFCQLTPKEKGSEESKKIQHFRDILEVFPVQILTYGTAANPQLQDNPKPPYTPGYMKYMADTIKNSPAVIREIADRNPESREVLLEKARILEERYSKKISKKEAVEKVLEDLDIVLQAVEEELVSHSGDQSEWWLCGERISIADIDLAILLNRLNQLGHERRYWAEGKRPHLQAYWERIRHTSSFKRATYFSSRECIAGSKNHRSQDDRCVACYVSEVEVQIMGVIVPTVTLAKHGPFSKGMDYYYM</sequence>
<dbReference type="PANTHER" id="PTHR44188">
    <property type="entry name" value="GDAP1, ISOFORM A"/>
    <property type="match status" value="1"/>
</dbReference>
<evidence type="ECO:0000259" key="2">
    <source>
        <dbReference type="PROSITE" id="PS50404"/>
    </source>
</evidence>
<evidence type="ECO:0000256" key="1">
    <source>
        <dbReference type="ARBA" id="ARBA00007409"/>
    </source>
</evidence>
<dbReference type="InterPro" id="IPR036282">
    <property type="entry name" value="Glutathione-S-Trfase_C_sf"/>
</dbReference>
<dbReference type="PANTHER" id="PTHR44188:SF1">
    <property type="entry name" value="GDAP1, ISOFORM A"/>
    <property type="match status" value="1"/>
</dbReference>
<dbReference type="InterPro" id="IPR010987">
    <property type="entry name" value="Glutathione-S-Trfase_C-like"/>
</dbReference>
<accession>A0AAE1FCP3</accession>
<reference evidence="4" key="1">
    <citation type="submission" date="2023-10" db="EMBL/GenBank/DDBJ databases">
        <title>Genome assemblies of two species of porcelain crab, Petrolisthes cinctipes and Petrolisthes manimaculis (Anomura: Porcellanidae).</title>
        <authorList>
            <person name="Angst P."/>
        </authorList>
    </citation>
    <scope>NUCLEOTIDE SEQUENCE</scope>
    <source>
        <strain evidence="4">PB745_01</strain>
        <tissue evidence="4">Gill</tissue>
    </source>
</reference>
<dbReference type="EMBL" id="JAWQEG010002685">
    <property type="protein sequence ID" value="KAK3870333.1"/>
    <property type="molecule type" value="Genomic_DNA"/>
</dbReference>
<dbReference type="Gene3D" id="3.40.30.10">
    <property type="entry name" value="Glutaredoxin"/>
    <property type="match status" value="1"/>
</dbReference>
<comment type="caution">
    <text evidence="4">The sequence shown here is derived from an EMBL/GenBank/DDBJ whole genome shotgun (WGS) entry which is preliminary data.</text>
</comment>
<dbReference type="GO" id="GO:0005741">
    <property type="term" value="C:mitochondrial outer membrane"/>
    <property type="evidence" value="ECO:0007669"/>
    <property type="project" value="TreeGrafter"/>
</dbReference>
<dbReference type="InterPro" id="IPR036249">
    <property type="entry name" value="Thioredoxin-like_sf"/>
</dbReference>
<dbReference type="Pfam" id="PF13417">
    <property type="entry name" value="GST_N_3"/>
    <property type="match status" value="1"/>
</dbReference>
<dbReference type="GO" id="GO:0006626">
    <property type="term" value="P:protein targeting to mitochondrion"/>
    <property type="evidence" value="ECO:0007669"/>
    <property type="project" value="TreeGrafter"/>
</dbReference>
<dbReference type="InterPro" id="IPR004046">
    <property type="entry name" value="GST_C"/>
</dbReference>
<protein>
    <recommendedName>
        <fullName evidence="6">Ganglioside-induced differentiation-associated protein 1</fullName>
    </recommendedName>
</protein>
<dbReference type="GO" id="GO:0008053">
    <property type="term" value="P:mitochondrial fusion"/>
    <property type="evidence" value="ECO:0007669"/>
    <property type="project" value="TreeGrafter"/>
</dbReference>
<comment type="similarity">
    <text evidence="1">Belongs to the GST superfamily.</text>
</comment>
<gene>
    <name evidence="4" type="ORF">Pcinc_024431</name>
</gene>
<dbReference type="CDD" id="cd00570">
    <property type="entry name" value="GST_N_family"/>
    <property type="match status" value="1"/>
</dbReference>
<organism evidence="4 5">
    <name type="scientific">Petrolisthes cinctipes</name>
    <name type="common">Flat porcelain crab</name>
    <dbReference type="NCBI Taxonomy" id="88211"/>
    <lineage>
        <taxon>Eukaryota</taxon>
        <taxon>Metazoa</taxon>
        <taxon>Ecdysozoa</taxon>
        <taxon>Arthropoda</taxon>
        <taxon>Crustacea</taxon>
        <taxon>Multicrustacea</taxon>
        <taxon>Malacostraca</taxon>
        <taxon>Eumalacostraca</taxon>
        <taxon>Eucarida</taxon>
        <taxon>Decapoda</taxon>
        <taxon>Pleocyemata</taxon>
        <taxon>Anomura</taxon>
        <taxon>Galatheoidea</taxon>
        <taxon>Porcellanidae</taxon>
        <taxon>Petrolisthes</taxon>
    </lineage>
</organism>
<name>A0AAE1FCP3_PETCI</name>
<proteinExistence type="inferred from homology"/>
<evidence type="ECO:0000259" key="3">
    <source>
        <dbReference type="PROSITE" id="PS50405"/>
    </source>
</evidence>
<dbReference type="PROSITE" id="PS50404">
    <property type="entry name" value="GST_NTER"/>
    <property type="match status" value="1"/>
</dbReference>
<dbReference type="Proteomes" id="UP001286313">
    <property type="component" value="Unassembled WGS sequence"/>
</dbReference>
<dbReference type="SUPFAM" id="SSF47616">
    <property type="entry name" value="GST C-terminal domain-like"/>
    <property type="match status" value="1"/>
</dbReference>
<feature type="domain" description="GST N-terminal" evidence="2">
    <location>
        <begin position="14"/>
        <end position="95"/>
    </location>
</feature>
<dbReference type="InterPro" id="IPR004045">
    <property type="entry name" value="Glutathione_S-Trfase_N"/>
</dbReference>
<feature type="domain" description="GST C-terminal" evidence="3">
    <location>
        <begin position="167"/>
        <end position="305"/>
    </location>
</feature>
<keyword evidence="5" id="KW-1185">Reference proteome</keyword>